<feature type="signal peptide" evidence="2">
    <location>
        <begin position="1"/>
        <end position="18"/>
    </location>
</feature>
<keyword evidence="4" id="KW-1185">Reference proteome</keyword>
<proteinExistence type="predicted"/>
<gene>
    <name evidence="3" type="ORF">IQ35_03864</name>
</gene>
<evidence type="ECO:0000313" key="3">
    <source>
        <dbReference type="EMBL" id="TWH89427.1"/>
    </source>
</evidence>
<dbReference type="Pfam" id="PF05275">
    <property type="entry name" value="CopB"/>
    <property type="match status" value="1"/>
</dbReference>
<organism evidence="3 4">
    <name type="scientific">Sphingobium wenxiniae (strain DSM 21828 / CGMCC 1.7748 / JZ-1)</name>
    <dbReference type="NCBI Taxonomy" id="595605"/>
    <lineage>
        <taxon>Bacteria</taxon>
        <taxon>Pseudomonadati</taxon>
        <taxon>Pseudomonadota</taxon>
        <taxon>Alphaproteobacteria</taxon>
        <taxon>Sphingomonadales</taxon>
        <taxon>Sphingomonadaceae</taxon>
        <taxon>Sphingobium</taxon>
    </lineage>
</organism>
<reference evidence="3 4" key="1">
    <citation type="journal article" date="2015" name="Stand. Genomic Sci.">
        <title>Genomic Encyclopedia of Bacterial and Archaeal Type Strains, Phase III: the genomes of soil and plant-associated and newly described type strains.</title>
        <authorList>
            <person name="Whitman W.B."/>
            <person name="Woyke T."/>
            <person name="Klenk H.P."/>
            <person name="Zhou Y."/>
            <person name="Lilburn T.G."/>
            <person name="Beck B.J."/>
            <person name="De Vos P."/>
            <person name="Vandamme P."/>
            <person name="Eisen J.A."/>
            <person name="Garrity G."/>
            <person name="Hugenholtz P."/>
            <person name="Kyrpides N.C."/>
        </authorList>
    </citation>
    <scope>NUCLEOTIDE SEQUENCE [LARGE SCALE GENOMIC DNA]</scope>
    <source>
        <strain evidence="3 4">CGMCC 1.7748</strain>
    </source>
</reference>
<evidence type="ECO:0000256" key="1">
    <source>
        <dbReference type="SAM" id="MobiDB-lite"/>
    </source>
</evidence>
<dbReference type="Proteomes" id="UP000316624">
    <property type="component" value="Unassembled WGS sequence"/>
</dbReference>
<dbReference type="GO" id="GO:0005507">
    <property type="term" value="F:copper ion binding"/>
    <property type="evidence" value="ECO:0007669"/>
    <property type="project" value="InterPro"/>
</dbReference>
<keyword evidence="2" id="KW-0732">Signal</keyword>
<dbReference type="EMBL" id="VLKK01000033">
    <property type="protein sequence ID" value="TWH89427.1"/>
    <property type="molecule type" value="Genomic_DNA"/>
</dbReference>
<evidence type="ECO:0000256" key="2">
    <source>
        <dbReference type="SAM" id="SignalP"/>
    </source>
</evidence>
<dbReference type="InterPro" id="IPR007939">
    <property type="entry name" value="Cu-R_B_prcur"/>
</dbReference>
<dbReference type="AlphaFoldDB" id="A0A562K1X1"/>
<feature type="region of interest" description="Disordered" evidence="1">
    <location>
        <begin position="22"/>
        <end position="102"/>
    </location>
</feature>
<accession>A0A562K1X1</accession>
<feature type="compositionally biased region" description="Low complexity" evidence="1">
    <location>
        <begin position="24"/>
        <end position="33"/>
    </location>
</feature>
<sequence length="338" mass="36376">MKPLVGIFIAAVATPALAQQDHGAAVQQAPADPHAQHQMDEQSADPHAGHAMPPKPSEPTDPHAGHQMPSAPATDAHHAHAGHEPGIPDPPGGPPSAAALGGPAHAADAIFGAATMAPAREVVRKEHGDIKSGMILIDQLEAVIGKGKDGYAWNAQGWYGGDIDRLWFKTEGESRFGESLESAEVQALWGRALDPWWNLQAGVRHDFRTGPDRSYAVLGVQGLAPYWFEVDGALFLSDKGDVTARFEAEYDQRLTQKLILQPAAELNFSAQDVPELGIGSGLSTAELGLRLRYQFVPEFAPYVGVKYERAFGDTADFRRAQGEKAGGWKFLIGIRSWF</sequence>
<name>A0A562K1X1_SPHWJ</name>
<feature type="chain" id="PRO_5022137814" evidence="2">
    <location>
        <begin position="19"/>
        <end position="338"/>
    </location>
</feature>
<protein>
    <submittedName>
        <fullName evidence="3">Copper resistance protein B</fullName>
    </submittedName>
</protein>
<dbReference type="GO" id="GO:0009279">
    <property type="term" value="C:cell outer membrane"/>
    <property type="evidence" value="ECO:0007669"/>
    <property type="project" value="InterPro"/>
</dbReference>
<comment type="caution">
    <text evidence="3">The sequence shown here is derived from an EMBL/GenBank/DDBJ whole genome shotgun (WGS) entry which is preliminary data.</text>
</comment>
<dbReference type="GO" id="GO:0006878">
    <property type="term" value="P:intracellular copper ion homeostasis"/>
    <property type="evidence" value="ECO:0007669"/>
    <property type="project" value="InterPro"/>
</dbReference>
<dbReference type="InterPro" id="IPR036709">
    <property type="entry name" value="Autotransporte_beta_dom_sf"/>
</dbReference>
<dbReference type="RefSeq" id="WP_145075898.1">
    <property type="nucleotide sequence ID" value="NZ_JACIIY010000045.1"/>
</dbReference>
<dbReference type="SUPFAM" id="SSF103515">
    <property type="entry name" value="Autotransporter"/>
    <property type="match status" value="1"/>
</dbReference>
<evidence type="ECO:0000313" key="4">
    <source>
        <dbReference type="Proteomes" id="UP000316624"/>
    </source>
</evidence>